<name>A0A0A9ARY9_ARUDO</name>
<evidence type="ECO:0000313" key="1">
    <source>
        <dbReference type="EMBL" id="JAD51655.1"/>
    </source>
</evidence>
<accession>A0A0A9ARY9</accession>
<proteinExistence type="predicted"/>
<reference evidence="1" key="1">
    <citation type="submission" date="2014-09" db="EMBL/GenBank/DDBJ databases">
        <authorList>
            <person name="Magalhaes I.L.F."/>
            <person name="Oliveira U."/>
            <person name="Santos F.R."/>
            <person name="Vidigal T.H.D.A."/>
            <person name="Brescovit A.D."/>
            <person name="Santos A.J."/>
        </authorList>
    </citation>
    <scope>NUCLEOTIDE SEQUENCE</scope>
    <source>
        <tissue evidence="1">Shoot tissue taken approximately 20 cm above the soil surface</tissue>
    </source>
</reference>
<dbReference type="AlphaFoldDB" id="A0A0A9ARY9"/>
<dbReference type="EMBL" id="GBRH01246240">
    <property type="protein sequence ID" value="JAD51655.1"/>
    <property type="molecule type" value="Transcribed_RNA"/>
</dbReference>
<reference evidence="1" key="2">
    <citation type="journal article" date="2015" name="Data Brief">
        <title>Shoot transcriptome of the giant reed, Arundo donax.</title>
        <authorList>
            <person name="Barrero R.A."/>
            <person name="Guerrero F.D."/>
            <person name="Moolhuijzen P."/>
            <person name="Goolsby J.A."/>
            <person name="Tidwell J."/>
            <person name="Bellgard S.E."/>
            <person name="Bellgard M.I."/>
        </authorList>
    </citation>
    <scope>NUCLEOTIDE SEQUENCE</scope>
    <source>
        <tissue evidence="1">Shoot tissue taken approximately 20 cm above the soil surface</tissue>
    </source>
</reference>
<organism evidence="1">
    <name type="scientific">Arundo donax</name>
    <name type="common">Giant reed</name>
    <name type="synonym">Donax arundinaceus</name>
    <dbReference type="NCBI Taxonomy" id="35708"/>
    <lineage>
        <taxon>Eukaryota</taxon>
        <taxon>Viridiplantae</taxon>
        <taxon>Streptophyta</taxon>
        <taxon>Embryophyta</taxon>
        <taxon>Tracheophyta</taxon>
        <taxon>Spermatophyta</taxon>
        <taxon>Magnoliopsida</taxon>
        <taxon>Liliopsida</taxon>
        <taxon>Poales</taxon>
        <taxon>Poaceae</taxon>
        <taxon>PACMAD clade</taxon>
        <taxon>Arundinoideae</taxon>
        <taxon>Arundineae</taxon>
        <taxon>Arundo</taxon>
    </lineage>
</organism>
<protein>
    <submittedName>
        <fullName evidence="1">Uncharacterized protein</fullName>
    </submittedName>
</protein>
<sequence>MQFGLAQKIFHCAVLVQKAFQNSFEIQMLIAEKSCFDRVAESQYPTEVCECMGR</sequence>